<keyword evidence="2" id="KW-1185">Reference proteome</keyword>
<gene>
    <name evidence="1" type="ORF">F5050DRAFT_947953</name>
</gene>
<evidence type="ECO:0008006" key="3">
    <source>
        <dbReference type="Google" id="ProtNLM"/>
    </source>
</evidence>
<sequence length="97" mass="10705">MVFVVIVGAILVWSILFAIKSGCASLFQNSAKSDSTVHTSSITIYRHTSPTYPSAAQVSEVFLSFRFSLSCARKHLVILIYCTVRVVSPQRLFLFSG</sequence>
<name>A0ABQ8QLT7_9AGAR</name>
<proteinExistence type="predicted"/>
<protein>
    <recommendedName>
        <fullName evidence="3">Secreted protein</fullName>
    </recommendedName>
</protein>
<comment type="caution">
    <text evidence="1">The sequence shown here is derived from an EMBL/GenBank/DDBJ whole genome shotgun (WGS) entry which is preliminary data.</text>
</comment>
<organism evidence="1 2">
    <name type="scientific">Lentinula boryana</name>
    <dbReference type="NCBI Taxonomy" id="40481"/>
    <lineage>
        <taxon>Eukaryota</taxon>
        <taxon>Fungi</taxon>
        <taxon>Dikarya</taxon>
        <taxon>Basidiomycota</taxon>
        <taxon>Agaricomycotina</taxon>
        <taxon>Agaricomycetes</taxon>
        <taxon>Agaricomycetidae</taxon>
        <taxon>Agaricales</taxon>
        <taxon>Marasmiineae</taxon>
        <taxon>Omphalotaceae</taxon>
        <taxon>Lentinula</taxon>
    </lineage>
</organism>
<evidence type="ECO:0000313" key="2">
    <source>
        <dbReference type="Proteomes" id="UP001163828"/>
    </source>
</evidence>
<evidence type="ECO:0000313" key="1">
    <source>
        <dbReference type="EMBL" id="KAJ3999444.1"/>
    </source>
</evidence>
<reference evidence="1" key="1">
    <citation type="submission" date="2022-08" db="EMBL/GenBank/DDBJ databases">
        <authorList>
            <consortium name="DOE Joint Genome Institute"/>
            <person name="Min B."/>
            <person name="Riley R."/>
            <person name="Sierra-Patev S."/>
            <person name="Naranjo-Ortiz M."/>
            <person name="Looney B."/>
            <person name="Konkel Z."/>
            <person name="Slot J.C."/>
            <person name="Sakamoto Y."/>
            <person name="Steenwyk J.L."/>
            <person name="Rokas A."/>
            <person name="Carro J."/>
            <person name="Camarero S."/>
            <person name="Ferreira P."/>
            <person name="Molpeceres G."/>
            <person name="Ruiz-Duenas F.J."/>
            <person name="Serrano A."/>
            <person name="Henrissat B."/>
            <person name="Drula E."/>
            <person name="Hughes K.W."/>
            <person name="Mata J.L."/>
            <person name="Ishikawa N.K."/>
            <person name="Vargas-Isla R."/>
            <person name="Ushijima S."/>
            <person name="Smith C.A."/>
            <person name="Ahrendt S."/>
            <person name="Andreopoulos W."/>
            <person name="He G."/>
            <person name="Labutti K."/>
            <person name="Lipzen A."/>
            <person name="Ng V."/>
            <person name="Sandor L."/>
            <person name="Barry K."/>
            <person name="Martinez A.T."/>
            <person name="Xiao Y."/>
            <person name="Gibbons J.G."/>
            <person name="Terashima K."/>
            <person name="Hibbett D.S."/>
            <person name="Grigoriev I.V."/>
        </authorList>
    </citation>
    <scope>NUCLEOTIDE SEQUENCE</scope>
    <source>
        <strain evidence="1">TFB10827</strain>
    </source>
</reference>
<dbReference type="Proteomes" id="UP001163828">
    <property type="component" value="Unassembled WGS sequence"/>
</dbReference>
<dbReference type="EMBL" id="MU790538">
    <property type="protein sequence ID" value="KAJ3999444.1"/>
    <property type="molecule type" value="Genomic_DNA"/>
</dbReference>
<accession>A0ABQ8QLT7</accession>